<evidence type="ECO:0000313" key="9">
    <source>
        <dbReference type="Proteomes" id="UP001499978"/>
    </source>
</evidence>
<evidence type="ECO:0000256" key="2">
    <source>
        <dbReference type="ARBA" id="ARBA00001946"/>
    </source>
</evidence>
<dbReference type="Gene3D" id="3.90.79.10">
    <property type="entry name" value="Nucleoside Triphosphate Pyrophosphohydrolase"/>
    <property type="match status" value="1"/>
</dbReference>
<comment type="caution">
    <text evidence="8">The sequence shown here is derived from an EMBL/GenBank/DDBJ whole genome shotgun (WGS) entry which is preliminary data.</text>
</comment>
<organism evidence="8 9">
    <name type="scientific">Pilimelia columellifera subsp. columellifera</name>
    <dbReference type="NCBI Taxonomy" id="706583"/>
    <lineage>
        <taxon>Bacteria</taxon>
        <taxon>Bacillati</taxon>
        <taxon>Actinomycetota</taxon>
        <taxon>Actinomycetes</taxon>
        <taxon>Micromonosporales</taxon>
        <taxon>Micromonosporaceae</taxon>
        <taxon>Pilimelia</taxon>
    </lineage>
</organism>
<proteinExistence type="predicted"/>
<comment type="cofactor">
    <cofactor evidence="2">
        <name>Mg(2+)</name>
        <dbReference type="ChEBI" id="CHEBI:18420"/>
    </cofactor>
</comment>
<dbReference type="PANTHER" id="PTHR12992">
    <property type="entry name" value="NUDIX HYDROLASE"/>
    <property type="match status" value="1"/>
</dbReference>
<dbReference type="PROSITE" id="PS51462">
    <property type="entry name" value="NUDIX"/>
    <property type="match status" value="1"/>
</dbReference>
<dbReference type="EMBL" id="BAAARY010000005">
    <property type="protein sequence ID" value="GAA2518731.1"/>
    <property type="molecule type" value="Genomic_DNA"/>
</dbReference>
<dbReference type="CDD" id="cd03426">
    <property type="entry name" value="NUDIX_CoAse_Nudt7"/>
    <property type="match status" value="1"/>
</dbReference>
<dbReference type="InterPro" id="IPR045121">
    <property type="entry name" value="CoAse"/>
</dbReference>
<dbReference type="InterPro" id="IPR000086">
    <property type="entry name" value="NUDIX_hydrolase_dom"/>
</dbReference>
<dbReference type="PANTHER" id="PTHR12992:SF11">
    <property type="entry name" value="MITOCHONDRIAL COENZYME A DIPHOSPHATASE NUDT8"/>
    <property type="match status" value="1"/>
</dbReference>
<gene>
    <name evidence="8" type="ORF">GCM10010201_14700</name>
</gene>
<evidence type="ECO:0000256" key="4">
    <source>
        <dbReference type="ARBA" id="ARBA00022801"/>
    </source>
</evidence>
<evidence type="ECO:0000256" key="1">
    <source>
        <dbReference type="ARBA" id="ARBA00001936"/>
    </source>
</evidence>
<keyword evidence="4" id="KW-0378">Hydrolase</keyword>
<keyword evidence="3" id="KW-0479">Metal-binding</keyword>
<evidence type="ECO:0000256" key="3">
    <source>
        <dbReference type="ARBA" id="ARBA00022723"/>
    </source>
</evidence>
<reference evidence="8 9" key="1">
    <citation type="journal article" date="2019" name="Int. J. Syst. Evol. Microbiol.">
        <title>The Global Catalogue of Microorganisms (GCM) 10K type strain sequencing project: providing services to taxonomists for standard genome sequencing and annotation.</title>
        <authorList>
            <consortium name="The Broad Institute Genomics Platform"/>
            <consortium name="The Broad Institute Genome Sequencing Center for Infectious Disease"/>
            <person name="Wu L."/>
            <person name="Ma J."/>
        </authorList>
    </citation>
    <scope>NUCLEOTIDE SEQUENCE [LARGE SCALE GENOMIC DNA]</scope>
    <source>
        <strain evidence="8 9">JCM 3367</strain>
    </source>
</reference>
<dbReference type="RefSeq" id="WP_344170249.1">
    <property type="nucleotide sequence ID" value="NZ_BAAARY010000005.1"/>
</dbReference>
<evidence type="ECO:0000259" key="7">
    <source>
        <dbReference type="PROSITE" id="PS51462"/>
    </source>
</evidence>
<comment type="cofactor">
    <cofactor evidence="1">
        <name>Mn(2+)</name>
        <dbReference type="ChEBI" id="CHEBI:29035"/>
    </cofactor>
</comment>
<evidence type="ECO:0000256" key="5">
    <source>
        <dbReference type="ARBA" id="ARBA00022842"/>
    </source>
</evidence>
<name>A0ABN3NC66_9ACTN</name>
<feature type="domain" description="Nudix hydrolase" evidence="7">
    <location>
        <begin position="34"/>
        <end position="176"/>
    </location>
</feature>
<keyword evidence="9" id="KW-1185">Reference proteome</keyword>
<evidence type="ECO:0000256" key="6">
    <source>
        <dbReference type="ARBA" id="ARBA00023211"/>
    </source>
</evidence>
<keyword evidence="6" id="KW-0464">Manganese</keyword>
<accession>A0ABN3NC66</accession>
<keyword evidence="5" id="KW-0460">Magnesium</keyword>
<dbReference type="InterPro" id="IPR015797">
    <property type="entry name" value="NUDIX_hydrolase-like_dom_sf"/>
</dbReference>
<dbReference type="Proteomes" id="UP001499978">
    <property type="component" value="Unassembled WGS sequence"/>
</dbReference>
<protein>
    <submittedName>
        <fullName evidence="8">CoA pyrophosphatase</fullName>
    </submittedName>
</protein>
<dbReference type="SUPFAM" id="SSF55811">
    <property type="entry name" value="Nudix"/>
    <property type="match status" value="1"/>
</dbReference>
<evidence type="ECO:0000313" key="8">
    <source>
        <dbReference type="EMBL" id="GAA2518731.1"/>
    </source>
</evidence>
<sequence length="229" mass="24525">MTAELPAWWEPLLSRARAARTRDFTQLRRPEPGGRPGAVLVLIGDDGDTGPDVLVIQRPDTMRTHAGQPAFPGGAAEAGDAGPTDTALREAAEEVGLVPASAVVVAQLPPLWIPVSDFTVTPVLAWWRAPHEVGPRQPREVARVARLPVTELVDPENRLRVRMPNGWTGPAFDVGGMRVWGFTAGILATVLDFAGWSRPWPTDRIVDLAPSVTTSGPRVVVDGVAPPVL</sequence>
<dbReference type="Pfam" id="PF00293">
    <property type="entry name" value="NUDIX"/>
    <property type="match status" value="1"/>
</dbReference>